<proteinExistence type="predicted"/>
<keyword evidence="3 6" id="KW-0812">Transmembrane</keyword>
<dbReference type="Pfam" id="PF03458">
    <property type="entry name" value="Gly_transporter"/>
    <property type="match status" value="2"/>
</dbReference>
<keyword evidence="5 6" id="KW-0472">Membrane</keyword>
<keyword evidence="4 6" id="KW-1133">Transmembrane helix</keyword>
<dbReference type="PANTHER" id="PTHR30506">
    <property type="entry name" value="INNER MEMBRANE PROTEIN"/>
    <property type="match status" value="1"/>
</dbReference>
<dbReference type="Proteomes" id="UP000199199">
    <property type="component" value="Unassembled WGS sequence"/>
</dbReference>
<gene>
    <name evidence="8" type="ORF">SAMN04488556_3911</name>
</gene>
<evidence type="ECO:0000256" key="1">
    <source>
        <dbReference type="ARBA" id="ARBA00004651"/>
    </source>
</evidence>
<feature type="transmembrane region" description="Helical" evidence="6">
    <location>
        <begin position="22"/>
        <end position="39"/>
    </location>
</feature>
<evidence type="ECO:0000259" key="7">
    <source>
        <dbReference type="Pfam" id="PF03458"/>
    </source>
</evidence>
<dbReference type="PANTHER" id="PTHR30506:SF3">
    <property type="entry name" value="UPF0126 INNER MEMBRANE PROTEIN YADS-RELATED"/>
    <property type="match status" value="1"/>
</dbReference>
<feature type="domain" description="Glycine transporter" evidence="7">
    <location>
        <begin position="24"/>
        <end position="94"/>
    </location>
</feature>
<name>A0A1I6UIR7_9EURY</name>
<sequence length="225" mass="22745">MSSPQCAVIMGGLLEQLLGDPFTVMNAVGLIAFALVGATKAIRERFDIFGVTVVGLATAFAGGATRDILVDRVPLALRSLGEVSLGVFGVALAIGLSMALESPDDHPFTVVADAVGLAAFTTAGAIVAADSGLPGFGVVVIATINAVGGGAIADILLDRTPFIMIDDFYASCAVLGGTTYWLLDTAGIGGGAAALCATVTVGTRLAAVYCQWALPTPHNGNEQFE</sequence>
<keyword evidence="2" id="KW-1003">Cell membrane</keyword>
<evidence type="ECO:0000256" key="4">
    <source>
        <dbReference type="ARBA" id="ARBA00022989"/>
    </source>
</evidence>
<evidence type="ECO:0000313" key="9">
    <source>
        <dbReference type="Proteomes" id="UP000199199"/>
    </source>
</evidence>
<feature type="transmembrane region" description="Helical" evidence="6">
    <location>
        <begin position="76"/>
        <end position="96"/>
    </location>
</feature>
<protein>
    <submittedName>
        <fullName evidence="8">Uncharacterized membrane protein YeiH</fullName>
    </submittedName>
</protein>
<feature type="transmembrane region" description="Helical" evidence="6">
    <location>
        <begin position="46"/>
        <end position="64"/>
    </location>
</feature>
<dbReference type="InterPro" id="IPR005115">
    <property type="entry name" value="Gly_transporter"/>
</dbReference>
<feature type="transmembrane region" description="Helical" evidence="6">
    <location>
        <begin position="135"/>
        <end position="157"/>
    </location>
</feature>
<accession>A0A1I6UIR7</accession>
<organism evidence="8 9">
    <name type="scientific">Halostagnicola kamekurae</name>
    <dbReference type="NCBI Taxonomy" id="619731"/>
    <lineage>
        <taxon>Archaea</taxon>
        <taxon>Methanobacteriati</taxon>
        <taxon>Methanobacteriota</taxon>
        <taxon>Stenosarchaea group</taxon>
        <taxon>Halobacteria</taxon>
        <taxon>Halobacteriales</taxon>
        <taxon>Natrialbaceae</taxon>
        <taxon>Halostagnicola</taxon>
    </lineage>
</organism>
<dbReference type="AlphaFoldDB" id="A0A1I6UIR7"/>
<evidence type="ECO:0000256" key="6">
    <source>
        <dbReference type="SAM" id="Phobius"/>
    </source>
</evidence>
<keyword evidence="9" id="KW-1185">Reference proteome</keyword>
<evidence type="ECO:0000313" key="8">
    <source>
        <dbReference type="EMBL" id="SFT01342.1"/>
    </source>
</evidence>
<dbReference type="EMBL" id="FOZS01000004">
    <property type="protein sequence ID" value="SFT01342.1"/>
    <property type="molecule type" value="Genomic_DNA"/>
</dbReference>
<comment type="subcellular location">
    <subcellularLocation>
        <location evidence="1">Cell membrane</location>
        <topology evidence="1">Multi-pass membrane protein</topology>
    </subcellularLocation>
</comment>
<reference evidence="9" key="1">
    <citation type="submission" date="2016-10" db="EMBL/GenBank/DDBJ databases">
        <authorList>
            <person name="Varghese N."/>
            <person name="Submissions S."/>
        </authorList>
    </citation>
    <scope>NUCLEOTIDE SEQUENCE [LARGE SCALE GENOMIC DNA]</scope>
    <source>
        <strain evidence="9">DSM 22427</strain>
    </source>
</reference>
<feature type="domain" description="Glycine transporter" evidence="7">
    <location>
        <begin position="111"/>
        <end position="183"/>
    </location>
</feature>
<evidence type="ECO:0000256" key="3">
    <source>
        <dbReference type="ARBA" id="ARBA00022692"/>
    </source>
</evidence>
<feature type="transmembrane region" description="Helical" evidence="6">
    <location>
        <begin position="108"/>
        <end position="129"/>
    </location>
</feature>
<evidence type="ECO:0000256" key="5">
    <source>
        <dbReference type="ARBA" id="ARBA00023136"/>
    </source>
</evidence>
<dbReference type="GO" id="GO:0005886">
    <property type="term" value="C:plasma membrane"/>
    <property type="evidence" value="ECO:0007669"/>
    <property type="project" value="UniProtKB-SubCell"/>
</dbReference>
<evidence type="ECO:0000256" key="2">
    <source>
        <dbReference type="ARBA" id="ARBA00022475"/>
    </source>
</evidence>